<dbReference type="PROSITE" id="PS51257">
    <property type="entry name" value="PROKAR_LIPOPROTEIN"/>
    <property type="match status" value="1"/>
</dbReference>
<dbReference type="AlphaFoldDB" id="A0A1M5T8X5"/>
<organism evidence="2 3">
    <name type="scientific">Anaerosphaera aminiphila DSM 21120</name>
    <dbReference type="NCBI Taxonomy" id="1120995"/>
    <lineage>
        <taxon>Bacteria</taxon>
        <taxon>Bacillati</taxon>
        <taxon>Bacillota</taxon>
        <taxon>Tissierellia</taxon>
        <taxon>Tissierellales</taxon>
        <taxon>Peptoniphilaceae</taxon>
        <taxon>Anaerosphaera</taxon>
    </lineage>
</organism>
<feature type="domain" description="ABC-type glycine betaine transport system substrate-binding" evidence="1">
    <location>
        <begin position="30"/>
        <end position="296"/>
    </location>
</feature>
<dbReference type="CDD" id="cd13608">
    <property type="entry name" value="PBP2_OpuCC_like"/>
    <property type="match status" value="1"/>
</dbReference>
<dbReference type="GO" id="GO:0043190">
    <property type="term" value="C:ATP-binding cassette (ABC) transporter complex"/>
    <property type="evidence" value="ECO:0007669"/>
    <property type="project" value="InterPro"/>
</dbReference>
<keyword evidence="3" id="KW-1185">Reference proteome</keyword>
<dbReference type="Gene3D" id="3.40.190.10">
    <property type="entry name" value="Periplasmic binding protein-like II"/>
    <property type="match status" value="1"/>
</dbReference>
<accession>A0A1M5T8X5</accession>
<dbReference type="Proteomes" id="UP000184032">
    <property type="component" value="Unassembled WGS sequence"/>
</dbReference>
<gene>
    <name evidence="2" type="ORF">SAMN02745245_01392</name>
</gene>
<name>A0A1M5T8X5_9FIRM</name>
<evidence type="ECO:0000313" key="2">
    <source>
        <dbReference type="EMBL" id="SHH47060.1"/>
    </source>
</evidence>
<sequence length="306" mass="34764">MKLKKIFITLMCFLILTGCTFPGLGGNVKKDVVIASGNTTERQVLAEILKQMIEHHTDLNVSLINNLGSSTLIHTAMQNGDVNVSSGMYTGTSLTGELGLEPVKDPKEALKLCQSEYLKRYNRIWYDSYGFENTYAFMVSRTFAEKNNLKTVSDLENLKDNIKVGVDTSWIDRKGDGYEDFKEIYGYSFSKIFPMEIGLVYSALDNKEMDVVLGYSTDGRINSYDLVILEDDKMLFPAYDCSPVASKEIVEKYPELDTIFKSLVEKISSEDMQKMNREGDEDLDEPHIVATKFLEEHNYFENEVKL</sequence>
<dbReference type="RefSeq" id="WP_407639560.1">
    <property type="nucleotide sequence ID" value="NZ_FQXI01000010.1"/>
</dbReference>
<dbReference type="EMBL" id="FQXI01000010">
    <property type="protein sequence ID" value="SHH47060.1"/>
    <property type="molecule type" value="Genomic_DNA"/>
</dbReference>
<proteinExistence type="predicted"/>
<dbReference type="GO" id="GO:0022857">
    <property type="term" value="F:transmembrane transporter activity"/>
    <property type="evidence" value="ECO:0007669"/>
    <property type="project" value="InterPro"/>
</dbReference>
<dbReference type="SUPFAM" id="SSF53850">
    <property type="entry name" value="Periplasmic binding protein-like II"/>
    <property type="match status" value="1"/>
</dbReference>
<evidence type="ECO:0000313" key="3">
    <source>
        <dbReference type="Proteomes" id="UP000184032"/>
    </source>
</evidence>
<dbReference type="InterPro" id="IPR007210">
    <property type="entry name" value="ABC_Gly_betaine_transp_sub-bd"/>
</dbReference>
<reference evidence="2 3" key="1">
    <citation type="submission" date="2016-11" db="EMBL/GenBank/DDBJ databases">
        <authorList>
            <person name="Jaros S."/>
            <person name="Januszkiewicz K."/>
            <person name="Wedrychowicz H."/>
        </authorList>
    </citation>
    <scope>NUCLEOTIDE SEQUENCE [LARGE SCALE GENOMIC DNA]</scope>
    <source>
        <strain evidence="2 3">DSM 21120</strain>
    </source>
</reference>
<dbReference type="Gene3D" id="3.40.190.120">
    <property type="entry name" value="Osmoprotection protein (prox), domain 2"/>
    <property type="match status" value="1"/>
</dbReference>
<protein>
    <submittedName>
        <fullName evidence="2">Osmoprotectant transport system substrate-binding protein</fullName>
    </submittedName>
</protein>
<dbReference type="Pfam" id="PF04069">
    <property type="entry name" value="OpuAC"/>
    <property type="match status" value="1"/>
</dbReference>
<dbReference type="STRING" id="1120995.SAMN02745245_01392"/>
<evidence type="ECO:0000259" key="1">
    <source>
        <dbReference type="Pfam" id="PF04069"/>
    </source>
</evidence>